<dbReference type="CDD" id="cd18459">
    <property type="entry name" value="BACK_KLHL20"/>
    <property type="match status" value="1"/>
</dbReference>
<keyword evidence="1" id="KW-0880">Kelch repeat</keyword>
<dbReference type="Gene3D" id="1.25.40.420">
    <property type="match status" value="1"/>
</dbReference>
<dbReference type="Gene3D" id="3.30.710.10">
    <property type="entry name" value="Potassium Channel Kv1.1, Chain A"/>
    <property type="match status" value="1"/>
</dbReference>
<accession>A0A2I3TAR6</accession>
<dbReference type="InterPro" id="IPR011333">
    <property type="entry name" value="SKP1/BTB/POZ_sf"/>
</dbReference>
<evidence type="ECO:0000256" key="1">
    <source>
        <dbReference type="ARBA" id="ARBA00022441"/>
    </source>
</evidence>
<reference evidence="6" key="2">
    <citation type="submission" date="2025-08" db="UniProtKB">
        <authorList>
            <consortium name="Ensembl"/>
        </authorList>
    </citation>
    <scope>IDENTIFICATION</scope>
</reference>
<dbReference type="FunFam" id="1.25.40.420:FF:000001">
    <property type="entry name" value="Kelch-like family member 12"/>
    <property type="match status" value="1"/>
</dbReference>
<proteinExistence type="predicted"/>
<evidence type="ECO:0000313" key="6">
    <source>
        <dbReference type="Ensembl" id="ENSPTRP00000086346.1"/>
    </source>
</evidence>
<dbReference type="Proteomes" id="UP000002277">
    <property type="component" value="Chromosome 1"/>
</dbReference>
<name>A0A2I3TAR6_PANTR</name>
<comment type="subunit">
    <text evidence="4">Component of the BCR(KLHL20) E3 ubiquitin ligase complex, at least composed of CUL3, KLHL20 and RBX1. Interacts with PDZ-RhoGEF/ARHGEF11, DAPK1, PML and CORO7. Interacts with F-actin. Interacts with IFN-gamma (IFNG). Interacts (via kelch repeats) with IVNS1ABP (via kelch repeats); this interaction blocks the assembly of CUL3-KLHL20 complex.</text>
</comment>
<dbReference type="Pfam" id="PF00651">
    <property type="entry name" value="BTB"/>
    <property type="match status" value="1"/>
</dbReference>
<dbReference type="AlphaFoldDB" id="A0A2I3TAR6"/>
<protein>
    <recommendedName>
        <fullName evidence="3">Kelch-like protein 20</fullName>
    </recommendedName>
</protein>
<evidence type="ECO:0000259" key="5">
    <source>
        <dbReference type="PROSITE" id="PS50097"/>
    </source>
</evidence>
<dbReference type="GeneTree" id="ENSGT00940000155161"/>
<dbReference type="InterPro" id="IPR000210">
    <property type="entry name" value="BTB/POZ_dom"/>
</dbReference>
<dbReference type="Bgee" id="ENSPTRG00000001696">
    <property type="expression patterns" value="Expressed in fibroblast and 21 other cell types or tissues"/>
</dbReference>
<feature type="domain" description="BTB" evidence="5">
    <location>
        <begin position="1"/>
        <end position="40"/>
    </location>
</feature>
<organism evidence="6 7">
    <name type="scientific">Pan troglodytes</name>
    <name type="common">Chimpanzee</name>
    <dbReference type="NCBI Taxonomy" id="9598"/>
    <lineage>
        <taxon>Eukaryota</taxon>
        <taxon>Metazoa</taxon>
        <taxon>Chordata</taxon>
        <taxon>Craniata</taxon>
        <taxon>Vertebrata</taxon>
        <taxon>Euteleostomi</taxon>
        <taxon>Mammalia</taxon>
        <taxon>Eutheria</taxon>
        <taxon>Euarchontoglires</taxon>
        <taxon>Primates</taxon>
        <taxon>Haplorrhini</taxon>
        <taxon>Catarrhini</taxon>
        <taxon>Hominidae</taxon>
        <taxon>Pan</taxon>
    </lineage>
</organism>
<dbReference type="PANTHER" id="PTHR24412:SF451">
    <property type="entry name" value="KELCH-LIKE PROTEIN 20"/>
    <property type="match status" value="1"/>
</dbReference>
<evidence type="ECO:0000256" key="4">
    <source>
        <dbReference type="ARBA" id="ARBA00049667"/>
    </source>
</evidence>
<sequence length="254" mass="29252">MFTGELAESRQTEVVIRDIDERAMELLIDFAYTSQITVEEGNVQTLLPAACLLQLAEIQEACCEFLKRQLDPSNCLGIRAFADTHSCRELLRIADKFTQHNFQEVMESEEFMLLPANQLIDIISSDELNVRSEEQVFNAVMAWVKYSIQERRPQLPQVLQHVRLPLLSPKFLVGTVGSDPLIKSDEECRDLVDEAKNYLLLPQERPLMQGPRTRPRKPIRCGEVLFVRNCHLKNPLDNYDIYCHKTQIISQHIA</sequence>
<gene>
    <name evidence="6 8" type="primary">KLHL20</name>
</gene>
<evidence type="ECO:0000313" key="8">
    <source>
        <dbReference type="VGNC" id="VGNC:6899"/>
    </source>
</evidence>
<keyword evidence="7" id="KW-1185">Reference proteome</keyword>
<evidence type="ECO:0000256" key="2">
    <source>
        <dbReference type="ARBA" id="ARBA00022737"/>
    </source>
</evidence>
<dbReference type="PANTHER" id="PTHR24412">
    <property type="entry name" value="KELCH PROTEIN"/>
    <property type="match status" value="1"/>
</dbReference>
<dbReference type="SMART" id="SM00875">
    <property type="entry name" value="BACK"/>
    <property type="match status" value="1"/>
</dbReference>
<reference evidence="6 7" key="1">
    <citation type="journal article" date="2005" name="Nature">
        <title>Initial sequence of the chimpanzee genome and comparison with the human genome.</title>
        <authorList>
            <consortium name="Chimpanzee sequencing and analysis consortium"/>
        </authorList>
    </citation>
    <scope>NUCLEOTIDE SEQUENCE [LARGE SCALE GENOMIC DNA]</scope>
</reference>
<evidence type="ECO:0000313" key="7">
    <source>
        <dbReference type="Proteomes" id="UP000002277"/>
    </source>
</evidence>
<reference evidence="6" key="3">
    <citation type="submission" date="2025-09" db="UniProtKB">
        <authorList>
            <consortium name="Ensembl"/>
        </authorList>
    </citation>
    <scope>IDENTIFICATION</scope>
</reference>
<dbReference type="EMBL" id="AACZ04056234">
    <property type="status" value="NOT_ANNOTATED_CDS"/>
    <property type="molecule type" value="Genomic_DNA"/>
</dbReference>
<dbReference type="VGNC" id="VGNC:6899">
    <property type="gene designation" value="KLHL20"/>
</dbReference>
<dbReference type="InterPro" id="IPR011705">
    <property type="entry name" value="BACK"/>
</dbReference>
<keyword evidence="2" id="KW-0677">Repeat</keyword>
<dbReference type="Ensembl" id="ENSPTRT00000091260.1">
    <property type="protein sequence ID" value="ENSPTRP00000086346.1"/>
    <property type="gene ID" value="ENSPTRG00000001696.5"/>
</dbReference>
<dbReference type="PROSITE" id="PS50097">
    <property type="entry name" value="BTB"/>
    <property type="match status" value="1"/>
</dbReference>
<dbReference type="SUPFAM" id="SSF54695">
    <property type="entry name" value="POZ domain"/>
    <property type="match status" value="1"/>
</dbReference>
<dbReference type="Pfam" id="PF07707">
    <property type="entry name" value="BACK"/>
    <property type="match status" value="1"/>
</dbReference>
<evidence type="ECO:0000256" key="3">
    <source>
        <dbReference type="ARBA" id="ARBA00040631"/>
    </source>
</evidence>